<evidence type="ECO:0000256" key="1">
    <source>
        <dbReference type="SAM" id="SignalP"/>
    </source>
</evidence>
<protein>
    <submittedName>
        <fullName evidence="3">Molecular chaperone</fullName>
    </submittedName>
</protein>
<dbReference type="Proteomes" id="UP000241238">
    <property type="component" value="Chromosome"/>
</dbReference>
<feature type="chain" id="PRO_5045666814" evidence="1">
    <location>
        <begin position="18"/>
        <end position="247"/>
    </location>
</feature>
<dbReference type="EMBL" id="CP028103">
    <property type="protein sequence ID" value="AVQ31094.1"/>
    <property type="molecule type" value="Genomic_DNA"/>
</dbReference>
<keyword evidence="1" id="KW-0732">Signal</keyword>
<feature type="signal peptide" evidence="1">
    <location>
        <begin position="1"/>
        <end position="17"/>
    </location>
</feature>
<dbReference type="SUPFAM" id="SSF49354">
    <property type="entry name" value="PapD-like"/>
    <property type="match status" value="1"/>
</dbReference>
<evidence type="ECO:0000313" key="3">
    <source>
        <dbReference type="EMBL" id="AVQ31094.1"/>
    </source>
</evidence>
<dbReference type="RefSeq" id="WP_005946797.1">
    <property type="nucleotide sequence ID" value="NZ_CP028103.1"/>
</dbReference>
<dbReference type="Gene3D" id="2.60.40.10">
    <property type="entry name" value="Immunoglobulins"/>
    <property type="match status" value="1"/>
</dbReference>
<dbReference type="GeneID" id="77467869"/>
<dbReference type="InterPro" id="IPR013783">
    <property type="entry name" value="Ig-like_fold"/>
</dbReference>
<evidence type="ECO:0000259" key="2">
    <source>
        <dbReference type="Pfam" id="PF00345"/>
    </source>
</evidence>
<gene>
    <name evidence="3" type="ORF">C4N18_07680</name>
</gene>
<reference evidence="4" key="1">
    <citation type="journal article" date="2018" name="MSphere">
        <title>Fusobacterium Genomics Using MinION and Illumina Sequencing Enables Genome Completion and Correction.</title>
        <authorList>
            <person name="Todd S.M."/>
            <person name="Settlage R.E."/>
            <person name="Lahmers K.K."/>
            <person name="Slade D.J."/>
        </authorList>
    </citation>
    <scope>NUCLEOTIDE SEQUENCE [LARGE SCALE GENOMIC DNA]</scope>
    <source>
        <strain evidence="4">ATCC 27725</strain>
    </source>
</reference>
<dbReference type="InterPro" id="IPR016147">
    <property type="entry name" value="Pili_assmbl_chaperone_N"/>
</dbReference>
<keyword evidence="4" id="KW-1185">Reference proteome</keyword>
<dbReference type="Pfam" id="PF00345">
    <property type="entry name" value="PapD_N"/>
    <property type="match status" value="1"/>
</dbReference>
<sequence length="247" mass="27120">MKKFLFIILLLSFSVLSYSLNFSVAPTGFSVELDKTSTQEITIINNTAEPLRLAASFQSDSEFGEKYNLNSNLTIFPKIISLKPAGKQIVRFRVKPDSSIKDGEYKSLLTLTELPGEIKTIPNENNSQTVSSTLKMVTEINVAVYGYKGSLIHKGILSDVKLNYNGNSALITASSFSEGNTSLKFSYSLKVQNSDAETSGLLGVSAREGKKDIRLSTQLGSNLKGKKVKLVITDQNGKVYYDKIHTL</sequence>
<feature type="domain" description="Pili assembly chaperone N-terminal" evidence="2">
    <location>
        <begin position="35"/>
        <end position="131"/>
    </location>
</feature>
<evidence type="ECO:0000313" key="4">
    <source>
        <dbReference type="Proteomes" id="UP000241238"/>
    </source>
</evidence>
<proteinExistence type="predicted"/>
<name>A0ABN5JGC4_FUSVA</name>
<dbReference type="InterPro" id="IPR008962">
    <property type="entry name" value="PapD-like_sf"/>
</dbReference>
<accession>A0ABN5JGC4</accession>
<organism evidence="3 4">
    <name type="scientific">Fusobacterium varium ATCC 27725</name>
    <dbReference type="NCBI Taxonomy" id="469618"/>
    <lineage>
        <taxon>Bacteria</taxon>
        <taxon>Fusobacteriati</taxon>
        <taxon>Fusobacteriota</taxon>
        <taxon>Fusobacteriia</taxon>
        <taxon>Fusobacteriales</taxon>
        <taxon>Fusobacteriaceae</taxon>
        <taxon>Fusobacterium</taxon>
    </lineage>
</organism>